<evidence type="ECO:0000256" key="6">
    <source>
        <dbReference type="ARBA" id="ARBA00022958"/>
    </source>
</evidence>
<dbReference type="PANTHER" id="PTHR10027">
    <property type="entry name" value="CALCIUM-ACTIVATED POTASSIUM CHANNEL ALPHA CHAIN"/>
    <property type="match status" value="1"/>
</dbReference>
<keyword evidence="8" id="KW-0406">Ion transport</keyword>
<keyword evidence="7 11" id="KW-1133">Transmembrane helix</keyword>
<dbReference type="Gene3D" id="1.10.287.70">
    <property type="match status" value="1"/>
</dbReference>
<evidence type="ECO:0000256" key="5">
    <source>
        <dbReference type="ARBA" id="ARBA00022826"/>
    </source>
</evidence>
<evidence type="ECO:0000256" key="10">
    <source>
        <dbReference type="ARBA" id="ARBA00023303"/>
    </source>
</evidence>
<evidence type="ECO:0000256" key="4">
    <source>
        <dbReference type="ARBA" id="ARBA00022692"/>
    </source>
</evidence>
<keyword evidence="2" id="KW-0813">Transport</keyword>
<evidence type="ECO:0000256" key="8">
    <source>
        <dbReference type="ARBA" id="ARBA00023065"/>
    </source>
</evidence>
<dbReference type="SUPFAM" id="SSF81324">
    <property type="entry name" value="Voltage-gated potassium channels"/>
    <property type="match status" value="1"/>
</dbReference>
<evidence type="ECO:0000256" key="1">
    <source>
        <dbReference type="ARBA" id="ARBA00004141"/>
    </source>
</evidence>
<dbReference type="AlphaFoldDB" id="A0A6C0C4H4"/>
<accession>A0A6C0C4H4</accession>
<evidence type="ECO:0000256" key="2">
    <source>
        <dbReference type="ARBA" id="ARBA00022448"/>
    </source>
</evidence>
<feature type="transmembrane region" description="Helical" evidence="11">
    <location>
        <begin position="75"/>
        <end position="97"/>
    </location>
</feature>
<dbReference type="GO" id="GO:0016020">
    <property type="term" value="C:membrane"/>
    <property type="evidence" value="ECO:0007669"/>
    <property type="project" value="UniProtKB-SubCell"/>
</dbReference>
<dbReference type="EMBL" id="MN739338">
    <property type="protein sequence ID" value="QHS99310.1"/>
    <property type="molecule type" value="Genomic_DNA"/>
</dbReference>
<name>A0A6C0C4H4_9ZZZZ</name>
<dbReference type="InterPro" id="IPR013099">
    <property type="entry name" value="K_chnl_dom"/>
</dbReference>
<comment type="subcellular location">
    <subcellularLocation>
        <location evidence="1">Membrane</location>
        <topology evidence="1">Multi-pass membrane protein</topology>
    </subcellularLocation>
</comment>
<keyword evidence="10" id="KW-0407">Ion channel</keyword>
<protein>
    <recommendedName>
        <fullName evidence="12">Potassium channel domain-containing protein</fullName>
    </recommendedName>
</protein>
<evidence type="ECO:0000313" key="13">
    <source>
        <dbReference type="EMBL" id="QHS99310.1"/>
    </source>
</evidence>
<feature type="domain" description="Potassium channel" evidence="12">
    <location>
        <begin position="17"/>
        <end position="90"/>
    </location>
</feature>
<dbReference type="PRINTS" id="PR00169">
    <property type="entry name" value="KCHANNEL"/>
</dbReference>
<dbReference type="InterPro" id="IPR047871">
    <property type="entry name" value="K_chnl_Slo-like"/>
</dbReference>
<reference evidence="13" key="1">
    <citation type="journal article" date="2020" name="Nature">
        <title>Giant virus diversity and host interactions through global metagenomics.</title>
        <authorList>
            <person name="Schulz F."/>
            <person name="Roux S."/>
            <person name="Paez-Espino D."/>
            <person name="Jungbluth S."/>
            <person name="Walsh D.A."/>
            <person name="Denef V.J."/>
            <person name="McMahon K.D."/>
            <person name="Konstantinidis K.T."/>
            <person name="Eloe-Fadrosh E.A."/>
            <person name="Kyrpides N.C."/>
            <person name="Woyke T."/>
        </authorList>
    </citation>
    <scope>NUCLEOTIDE SEQUENCE</scope>
    <source>
        <strain evidence="13">GVMAG-M-3300020185-33</strain>
    </source>
</reference>
<keyword evidence="3" id="KW-0633">Potassium transport</keyword>
<keyword evidence="5" id="KW-0631">Potassium channel</keyword>
<evidence type="ECO:0000256" key="9">
    <source>
        <dbReference type="ARBA" id="ARBA00023136"/>
    </source>
</evidence>
<dbReference type="PANTHER" id="PTHR10027:SF10">
    <property type="entry name" value="SLOWPOKE 2, ISOFORM D"/>
    <property type="match status" value="1"/>
</dbReference>
<keyword evidence="4 11" id="KW-0812">Transmembrane</keyword>
<proteinExistence type="predicted"/>
<feature type="transmembrane region" description="Helical" evidence="11">
    <location>
        <begin position="12"/>
        <end position="36"/>
    </location>
</feature>
<organism evidence="13">
    <name type="scientific">viral metagenome</name>
    <dbReference type="NCBI Taxonomy" id="1070528"/>
    <lineage>
        <taxon>unclassified sequences</taxon>
        <taxon>metagenomes</taxon>
        <taxon>organismal metagenomes</taxon>
    </lineage>
</organism>
<keyword evidence="9 11" id="KW-0472">Membrane</keyword>
<dbReference type="GO" id="GO:0005267">
    <property type="term" value="F:potassium channel activity"/>
    <property type="evidence" value="ECO:0007669"/>
    <property type="project" value="UniProtKB-KW"/>
</dbReference>
<evidence type="ECO:0000256" key="11">
    <source>
        <dbReference type="SAM" id="Phobius"/>
    </source>
</evidence>
<dbReference type="Pfam" id="PF07885">
    <property type="entry name" value="Ion_trans_2"/>
    <property type="match status" value="1"/>
</dbReference>
<evidence type="ECO:0000259" key="12">
    <source>
        <dbReference type="Pfam" id="PF07885"/>
    </source>
</evidence>
<evidence type="ECO:0000256" key="7">
    <source>
        <dbReference type="ARBA" id="ARBA00022989"/>
    </source>
</evidence>
<sequence length="102" mass="11484">MKFFSNSIKILINLFYHLLAVSLFAAIYYYCGIFSINHSGDTSTLSIFDSLYFSLTTQTTIGYGDITPHNTPTKIIVMCQMIILLVLVIGLKDLFILSSIIF</sequence>
<evidence type="ECO:0000256" key="3">
    <source>
        <dbReference type="ARBA" id="ARBA00022538"/>
    </source>
</evidence>
<keyword evidence="6" id="KW-0630">Potassium</keyword>